<dbReference type="GO" id="GO:0030198">
    <property type="term" value="P:extracellular matrix organization"/>
    <property type="evidence" value="ECO:0007669"/>
    <property type="project" value="TreeGrafter"/>
</dbReference>
<dbReference type="CDD" id="cd04278">
    <property type="entry name" value="ZnMc_MMP"/>
    <property type="match status" value="2"/>
</dbReference>
<dbReference type="AlphaFoldDB" id="A0A6J2QYN4"/>
<feature type="repeat" description="Hemopexin" evidence="18">
    <location>
        <begin position="902"/>
        <end position="945"/>
    </location>
</feature>
<keyword evidence="13" id="KW-0865">Zymogen</keyword>
<evidence type="ECO:0000313" key="23">
    <source>
        <dbReference type="RefSeq" id="XP_029302302.1"/>
    </source>
</evidence>
<dbReference type="GO" id="GO:0006508">
    <property type="term" value="P:proteolysis"/>
    <property type="evidence" value="ECO:0007669"/>
    <property type="project" value="UniProtKB-KW"/>
</dbReference>
<dbReference type="GO" id="GO:0008270">
    <property type="term" value="F:zinc ion binding"/>
    <property type="evidence" value="ECO:0007669"/>
    <property type="project" value="InterPro"/>
</dbReference>
<evidence type="ECO:0000256" key="19">
    <source>
        <dbReference type="SAM" id="MobiDB-lite"/>
    </source>
</evidence>
<feature type="compositionally biased region" description="Acidic residues" evidence="19">
    <location>
        <begin position="733"/>
        <end position="745"/>
    </location>
</feature>
<dbReference type="GeneID" id="115017756"/>
<feature type="region of interest" description="Disordered" evidence="19">
    <location>
        <begin position="698"/>
        <end position="755"/>
    </location>
</feature>
<keyword evidence="10 16" id="KW-0862">Zinc</keyword>
<feature type="binding site" evidence="16">
    <location>
        <position position="336"/>
    </location>
    <ligand>
        <name>Ca(2+)</name>
        <dbReference type="ChEBI" id="CHEBI:29108"/>
        <label>4</label>
    </ligand>
</feature>
<keyword evidence="8" id="KW-0677">Repeat</keyword>
<dbReference type="FunFam" id="3.40.390.10:FF:000007">
    <property type="entry name" value="Collagenase 3"/>
    <property type="match status" value="2"/>
</dbReference>
<dbReference type="InterPro" id="IPR024079">
    <property type="entry name" value="MetalloPept_cat_dom_sf"/>
</dbReference>
<dbReference type="InterPro" id="IPR018486">
    <property type="entry name" value="Hemopexin_CS"/>
</dbReference>
<accession>A0A6J2QYN4</accession>
<dbReference type="InterPro" id="IPR018487">
    <property type="entry name" value="Hemopexin-like_repeat"/>
</dbReference>
<dbReference type="FunFam" id="2.110.10.10:FF:000002">
    <property type="entry name" value="Matrix metallopeptidase 3"/>
    <property type="match status" value="2"/>
</dbReference>
<comment type="cofactor">
    <cofactor evidence="16">
        <name>Ca(2+)</name>
        <dbReference type="ChEBI" id="CHEBI:29108"/>
    </cofactor>
    <text evidence="16">Can bind about 5 Ca(2+) ions per subunit.</text>
</comment>
<evidence type="ECO:0000256" key="9">
    <source>
        <dbReference type="ARBA" id="ARBA00022801"/>
    </source>
</evidence>
<dbReference type="Gene3D" id="3.40.390.10">
    <property type="entry name" value="Collagenase (Catalytic Domain)"/>
    <property type="match status" value="2"/>
</dbReference>
<evidence type="ECO:0000256" key="1">
    <source>
        <dbReference type="ARBA" id="ARBA00004498"/>
    </source>
</evidence>
<feature type="repeat" description="Hemopexin" evidence="18">
    <location>
        <begin position="803"/>
        <end position="851"/>
    </location>
</feature>
<keyword evidence="9" id="KW-0378">Hydrolase</keyword>
<comment type="cofactor">
    <cofactor evidence="16">
        <name>Zn(2+)</name>
        <dbReference type="ChEBI" id="CHEBI:29105"/>
    </cofactor>
    <text evidence="16">Binds 2 Zn(2+) ions per subunit.</text>
</comment>
<dbReference type="InParanoid" id="A0A6J2QYN4"/>
<evidence type="ECO:0000256" key="14">
    <source>
        <dbReference type="ARBA" id="ARBA00023157"/>
    </source>
</evidence>
<keyword evidence="5" id="KW-0645">Protease</keyword>
<feature type="binding site" evidence="16">
    <location>
        <position position="207"/>
    </location>
    <ligand>
        <name>Ca(2+)</name>
        <dbReference type="ChEBI" id="CHEBI:29108"/>
        <label>1</label>
    </ligand>
</feature>
<keyword evidence="7 20" id="KW-0732">Signal</keyword>
<dbReference type="Pfam" id="PF00045">
    <property type="entry name" value="Hemopexin"/>
    <property type="match status" value="4"/>
</dbReference>
<feature type="binding site" evidence="16">
    <location>
        <position position="234"/>
    </location>
    <ligand>
        <name>Zn(2+)</name>
        <dbReference type="ChEBI" id="CHEBI:29105"/>
        <label>2</label>
        <note>catalytic</note>
    </ligand>
</feature>
<dbReference type="GO" id="GO:0004222">
    <property type="term" value="F:metalloendopeptidase activity"/>
    <property type="evidence" value="ECO:0007669"/>
    <property type="project" value="InterPro"/>
</dbReference>
<feature type="signal peptide" evidence="20">
    <location>
        <begin position="1"/>
        <end position="22"/>
    </location>
</feature>
<dbReference type="SUPFAM" id="SSF47090">
    <property type="entry name" value="PGBD-like"/>
    <property type="match status" value="2"/>
</dbReference>
<keyword evidence="3" id="KW-0964">Secreted</keyword>
<gene>
    <name evidence="23" type="primary">LOC115017756</name>
</gene>
<feature type="binding site" evidence="16">
    <location>
        <position position="198"/>
    </location>
    <ligand>
        <name>Ca(2+)</name>
        <dbReference type="ChEBI" id="CHEBI:29108"/>
        <label>2</label>
    </ligand>
</feature>
<dbReference type="InterPro" id="IPR021190">
    <property type="entry name" value="Pept_M10A"/>
</dbReference>
<feature type="domain" description="Peptidase metallopeptidase" evidence="21">
    <location>
        <begin position="111"/>
        <end position="270"/>
    </location>
</feature>
<feature type="binding site" evidence="16">
    <location>
        <position position="200"/>
    </location>
    <ligand>
        <name>Ca(2+)</name>
        <dbReference type="ChEBI" id="CHEBI:29108"/>
        <label>2</label>
    </ligand>
</feature>
<feature type="binding site" evidence="16">
    <location>
        <position position="228"/>
    </location>
    <ligand>
        <name>Zn(2+)</name>
        <dbReference type="ChEBI" id="CHEBI:29105"/>
        <label>2</label>
        <note>catalytic</note>
    </ligand>
</feature>
<evidence type="ECO:0000256" key="13">
    <source>
        <dbReference type="ARBA" id="ARBA00023145"/>
    </source>
</evidence>
<proteinExistence type="inferred from homology"/>
<dbReference type="PANTHER" id="PTHR10201:SF316">
    <property type="entry name" value="STROMELYSIN-2 PRECURSOR"/>
    <property type="match status" value="1"/>
</dbReference>
<dbReference type="InterPro" id="IPR036375">
    <property type="entry name" value="Hemopexin-like_dom_sf"/>
</dbReference>
<evidence type="ECO:0000256" key="11">
    <source>
        <dbReference type="ARBA" id="ARBA00022837"/>
    </source>
</evidence>
<evidence type="ECO:0000256" key="5">
    <source>
        <dbReference type="ARBA" id="ARBA00022670"/>
    </source>
</evidence>
<dbReference type="PROSITE" id="PS51642">
    <property type="entry name" value="HEMOPEXIN_2"/>
    <property type="match status" value="5"/>
</dbReference>
<reference evidence="23" key="1">
    <citation type="submission" date="2025-08" db="UniProtKB">
        <authorList>
            <consortium name="RefSeq"/>
        </authorList>
    </citation>
    <scope>IDENTIFICATION</scope>
</reference>
<feature type="binding site" evidence="16">
    <location>
        <position position="174"/>
    </location>
    <ligand>
        <name>Zn(2+)</name>
        <dbReference type="ChEBI" id="CHEBI:29105"/>
        <label>1</label>
    </ligand>
</feature>
<dbReference type="SUPFAM" id="SSF55486">
    <property type="entry name" value="Metalloproteases ('zincins'), catalytic domain"/>
    <property type="match status" value="2"/>
</dbReference>
<dbReference type="PROSITE" id="PS00546">
    <property type="entry name" value="CYSTEINE_SWITCH"/>
    <property type="match status" value="1"/>
</dbReference>
<dbReference type="PANTHER" id="PTHR10201">
    <property type="entry name" value="MATRIX METALLOPROTEINASE"/>
    <property type="match status" value="1"/>
</dbReference>
<evidence type="ECO:0000256" key="15">
    <source>
        <dbReference type="PIRSR" id="PIRSR621190-1"/>
    </source>
</evidence>
<sequence>MELLWLRIHALGSLMLAEVLWTLPIDQDQWPRPQDVELAEGYLTRFYSLNPGGRVSGRRIRSTSAMEDKTREMQNFFGLRETGRLDLHTLDVMRQPRCGVPDVENFSFYPEKPKWKNHTITYTIAKYTPDMKREDVEKSFRSALKMWSDAAPLMFIKVNHGKADIVFSFARRSHGDFFPFDGPRGVLAHAFQPGDGIGGDVHFDEDETWTAGRQGYSLFAVAAHELGHSLGLTHSKDPAAIMYPNYRYHSGTQHSLSKDDLLGIQTLYGEEHKETQAAPIKCDPFFSFDAAVMIRNEIVFFKNRYMWMRTTQTTYWNRLRESHSSTYLPSISSHVDAAYDIPAKGVAYIFTGHKYWVVQQLKMKSRAGSIHEYGFSSRVRQVDAAVHVSEYGKTVFFTGEVYYRYDESKRRMDPGFPRLIQTDWPGIPRRVDAAFKLDGNIFLFSGTKSYQYDFRQKRLLGCLALCHAAPTIAPTVSPEEEDLAEGYLSRFYTDVGMTNSSLRRMSKSSIDQDLLSMQAFFGLEVTGVLNNETVEVMKAPRCGVSDISRYGHFSGKPKWEKRLITYKITQYTPDLTQSQVDATIGKAFQLYSDVIPLDFKQVTSGTADILIIFKGGYHGDFYPFDGAGGVLAHANSPGRDQGGDTHFDDDETWTLTQRGVNLLLVAAHEFGHALGLDHSKDRRALMYPTYRYVNTNRYRLPDDDTRGVQALYGSRTPVPTTEPKPKPPPGPDPEPEPEDPTEDPNPDPLPNPRDEQCSRELVFDAATSMRGDLFFFKNGYYWRKSSNVRRIRLTKVSTKWPRINYVDAAFEVPYKSVVYLFEGRQYWGIRALSKTILPGYPKSLTNVGLPSSVSKVDAAVYVPSTGKILIFVNSQYWSYDESTDQMDRGYPRSITQDFPGIGSKVDAAFENYGYLYFSDGPRQSEYNLQYKTVVRVLLNYGWLNCY</sequence>
<feature type="binding site" description="in inhibited form" evidence="16">
    <location>
        <position position="98"/>
    </location>
    <ligand>
        <name>Zn(2+)</name>
        <dbReference type="ChEBI" id="CHEBI:29105"/>
        <label>2</label>
        <note>catalytic</note>
    </ligand>
</feature>
<feature type="binding site" evidence="16">
    <location>
        <position position="202"/>
    </location>
    <ligand>
        <name>Zn(2+)</name>
        <dbReference type="ChEBI" id="CHEBI:29105"/>
        <label>1</label>
    </ligand>
</feature>
<evidence type="ECO:0000259" key="21">
    <source>
        <dbReference type="SMART" id="SM00235"/>
    </source>
</evidence>
<keyword evidence="4" id="KW-0272">Extracellular matrix</keyword>
<keyword evidence="14" id="KW-1015">Disulfide bond</keyword>
<evidence type="ECO:0000256" key="8">
    <source>
        <dbReference type="ARBA" id="ARBA00022737"/>
    </source>
</evidence>
<feature type="repeat" description="Hemopexin" evidence="18">
    <location>
        <begin position="853"/>
        <end position="901"/>
    </location>
</feature>
<dbReference type="InterPro" id="IPR036365">
    <property type="entry name" value="PGBD-like_sf"/>
</dbReference>
<dbReference type="InterPro" id="IPR033739">
    <property type="entry name" value="M10A_MMP"/>
</dbReference>
<evidence type="ECO:0000256" key="4">
    <source>
        <dbReference type="ARBA" id="ARBA00022530"/>
    </source>
</evidence>
<feature type="short sequence motif" description="Cysteine switch" evidence="17">
    <location>
        <begin position="96"/>
        <end position="103"/>
    </location>
</feature>
<feature type="domain" description="Peptidase metallopeptidase" evidence="21">
    <location>
        <begin position="555"/>
        <end position="714"/>
    </location>
</feature>
<feature type="binding site" evidence="16">
    <location>
        <position position="130"/>
    </location>
    <ligand>
        <name>Ca(2+)</name>
        <dbReference type="ChEBI" id="CHEBI:29108"/>
        <label>1</label>
    </ligand>
</feature>
<feature type="binding site" evidence="16">
    <location>
        <position position="338"/>
    </location>
    <ligand>
        <name>Ca(2+)</name>
        <dbReference type="ChEBI" id="CHEBI:29108"/>
        <label>5</label>
    </ligand>
</feature>
<dbReference type="SUPFAM" id="SSF50923">
    <property type="entry name" value="Hemopexin-like domain"/>
    <property type="match status" value="2"/>
</dbReference>
<feature type="binding site" evidence="16">
    <location>
        <position position="189"/>
    </location>
    <ligand>
        <name>Zn(2+)</name>
        <dbReference type="ChEBI" id="CHEBI:29105"/>
        <label>1</label>
    </ligand>
</feature>
<evidence type="ECO:0000256" key="6">
    <source>
        <dbReference type="ARBA" id="ARBA00022723"/>
    </source>
</evidence>
<evidence type="ECO:0000256" key="17">
    <source>
        <dbReference type="PIRSR" id="PIRSR621190-5"/>
    </source>
</evidence>
<keyword evidence="12" id="KW-0482">Metalloprotease</keyword>
<evidence type="ECO:0000256" key="3">
    <source>
        <dbReference type="ARBA" id="ARBA00022525"/>
    </source>
</evidence>
<keyword evidence="22" id="KW-1185">Reference proteome</keyword>
<feature type="binding site" evidence="16">
    <location>
        <position position="432"/>
    </location>
    <ligand>
        <name>Ca(2+)</name>
        <dbReference type="ChEBI" id="CHEBI:29108"/>
        <label>4</label>
    </ligand>
</feature>
<keyword evidence="6 16" id="KW-0479">Metal-binding</keyword>
<evidence type="ECO:0000256" key="7">
    <source>
        <dbReference type="ARBA" id="ARBA00022729"/>
    </source>
</evidence>
<dbReference type="CDD" id="cd00094">
    <property type="entry name" value="HX"/>
    <property type="match status" value="2"/>
</dbReference>
<dbReference type="InterPro" id="IPR000585">
    <property type="entry name" value="Hemopexin-like_dom"/>
</dbReference>
<dbReference type="Proteomes" id="UP000504630">
    <property type="component" value="Chromosome 13"/>
</dbReference>
<dbReference type="GO" id="GO:0030574">
    <property type="term" value="P:collagen catabolic process"/>
    <property type="evidence" value="ECO:0007669"/>
    <property type="project" value="TreeGrafter"/>
</dbReference>
<dbReference type="PROSITE" id="PS00024">
    <property type="entry name" value="HEMOPEXIN"/>
    <property type="match status" value="1"/>
</dbReference>
<feature type="binding site" evidence="16">
    <location>
        <position position="242"/>
    </location>
    <ligand>
        <name>Zn(2+)</name>
        <dbReference type="ChEBI" id="CHEBI:29105"/>
        <label>2</label>
        <note>catalytic</note>
    </ligand>
</feature>
<evidence type="ECO:0000256" key="2">
    <source>
        <dbReference type="ARBA" id="ARBA00010370"/>
    </source>
</evidence>
<dbReference type="Pfam" id="PF00413">
    <property type="entry name" value="Peptidase_M10"/>
    <property type="match status" value="2"/>
</dbReference>
<protein>
    <submittedName>
        <fullName evidence="23">Uncharacterized protein LOC115017756</fullName>
    </submittedName>
</protein>
<dbReference type="InterPro" id="IPR021158">
    <property type="entry name" value="Pept_M10A_Zn_BS"/>
</dbReference>
<name>A0A6J2QYN4_COTGO</name>
<evidence type="ECO:0000256" key="12">
    <source>
        <dbReference type="ARBA" id="ARBA00023049"/>
    </source>
</evidence>
<feature type="compositionally biased region" description="Pro residues" evidence="19">
    <location>
        <begin position="720"/>
        <end position="732"/>
    </location>
</feature>
<feature type="chain" id="PRO_5026988559" evidence="20">
    <location>
        <begin position="23"/>
        <end position="946"/>
    </location>
</feature>
<dbReference type="InterPro" id="IPR006026">
    <property type="entry name" value="Peptidase_Metallo"/>
</dbReference>
<feature type="binding site" evidence="16">
    <location>
        <position position="289"/>
    </location>
    <ligand>
        <name>Ca(2+)</name>
        <dbReference type="ChEBI" id="CHEBI:29108"/>
        <label>4</label>
    </ligand>
</feature>
<feature type="repeat" description="Hemopexin" evidence="18">
    <location>
        <begin position="379"/>
        <end position="427"/>
    </location>
</feature>
<dbReference type="GO" id="GO:0031012">
    <property type="term" value="C:extracellular matrix"/>
    <property type="evidence" value="ECO:0007669"/>
    <property type="project" value="InterPro"/>
</dbReference>
<dbReference type="RefSeq" id="XP_029302302.1">
    <property type="nucleotide sequence ID" value="XM_029446442.1"/>
</dbReference>
<feature type="binding site" evidence="16">
    <location>
        <position position="385"/>
    </location>
    <ligand>
        <name>Ca(2+)</name>
        <dbReference type="ChEBI" id="CHEBI:29108"/>
        <label>5</label>
    </ligand>
</feature>
<dbReference type="OrthoDB" id="406838at2759"/>
<feature type="active site" evidence="15">
    <location>
        <position position="225"/>
    </location>
</feature>
<comment type="subcellular location">
    <subcellularLocation>
        <location evidence="1">Secreted</location>
        <location evidence="1">Extracellular space</location>
        <location evidence="1">Extracellular matrix</location>
    </subcellularLocation>
</comment>
<feature type="binding site" evidence="16">
    <location>
        <position position="224"/>
    </location>
    <ligand>
        <name>Zn(2+)</name>
        <dbReference type="ChEBI" id="CHEBI:29105"/>
        <label>2</label>
        <note>catalytic</note>
    </ligand>
</feature>
<dbReference type="PRINTS" id="PR00138">
    <property type="entry name" value="MATRIXIN"/>
</dbReference>
<evidence type="ECO:0000313" key="22">
    <source>
        <dbReference type="Proteomes" id="UP000504630"/>
    </source>
</evidence>
<comment type="similarity">
    <text evidence="2">Belongs to the peptidase M10A family.</text>
</comment>
<evidence type="ECO:0000256" key="20">
    <source>
        <dbReference type="SAM" id="SignalP"/>
    </source>
</evidence>
<feature type="binding site" evidence="16">
    <location>
        <position position="164"/>
    </location>
    <ligand>
        <name>Ca(2+)</name>
        <dbReference type="ChEBI" id="CHEBI:29108"/>
        <label>2</label>
    </ligand>
</feature>
<evidence type="ECO:0000256" key="16">
    <source>
        <dbReference type="PIRSR" id="PIRSR621190-2"/>
    </source>
</evidence>
<dbReference type="SMART" id="SM00235">
    <property type="entry name" value="ZnMc"/>
    <property type="match status" value="2"/>
</dbReference>
<organism evidence="22 23">
    <name type="scientific">Cottoperca gobio</name>
    <name type="common">Frogmouth</name>
    <name type="synonym">Aphritis gobio</name>
    <dbReference type="NCBI Taxonomy" id="56716"/>
    <lineage>
        <taxon>Eukaryota</taxon>
        <taxon>Metazoa</taxon>
        <taxon>Chordata</taxon>
        <taxon>Craniata</taxon>
        <taxon>Vertebrata</taxon>
        <taxon>Euteleostomi</taxon>
        <taxon>Actinopterygii</taxon>
        <taxon>Neopterygii</taxon>
        <taxon>Teleostei</taxon>
        <taxon>Neoteleostei</taxon>
        <taxon>Acanthomorphata</taxon>
        <taxon>Eupercaria</taxon>
        <taxon>Perciformes</taxon>
        <taxon>Notothenioidei</taxon>
        <taxon>Bovichtidae</taxon>
        <taxon>Cottoperca</taxon>
    </lineage>
</organism>
<feature type="repeat" description="Hemopexin" evidence="18">
    <location>
        <begin position="332"/>
        <end position="377"/>
    </location>
</feature>
<dbReference type="SMART" id="SM00120">
    <property type="entry name" value="HX"/>
    <property type="match status" value="8"/>
</dbReference>
<evidence type="ECO:0000256" key="18">
    <source>
        <dbReference type="PROSITE-ProRule" id="PRU01011"/>
    </source>
</evidence>
<dbReference type="KEGG" id="cgob:115017756"/>
<evidence type="ECO:0000256" key="10">
    <source>
        <dbReference type="ARBA" id="ARBA00022833"/>
    </source>
</evidence>
<feature type="binding site" evidence="16">
    <location>
        <position position="181"/>
    </location>
    <ligand>
        <name>Ca(2+)</name>
        <dbReference type="ChEBI" id="CHEBI:29108"/>
        <label>3</label>
    </ligand>
</feature>
<feature type="binding site" evidence="16">
    <location>
        <position position="182"/>
    </location>
    <ligand>
        <name>Ca(2+)</name>
        <dbReference type="ChEBI" id="CHEBI:29108"/>
        <label>3</label>
    </ligand>
</feature>
<feature type="binding site" evidence="16">
    <location>
        <position position="204"/>
    </location>
    <ligand>
        <name>Ca(2+)</name>
        <dbReference type="ChEBI" id="CHEBI:29108"/>
        <label>3</label>
    </ligand>
</feature>
<dbReference type="Gene3D" id="2.110.10.10">
    <property type="entry name" value="Hemopexin-like domain"/>
    <property type="match status" value="2"/>
</dbReference>
<keyword evidence="11 16" id="KW-0106">Calcium</keyword>
<dbReference type="InterPro" id="IPR001818">
    <property type="entry name" value="Pept_M10_metallopeptidase"/>
</dbReference>
<feature type="binding site" evidence="16">
    <location>
        <position position="176"/>
    </location>
    <ligand>
        <name>Zn(2+)</name>
        <dbReference type="ChEBI" id="CHEBI:29105"/>
        <label>1</label>
    </ligand>
</feature>
<feature type="binding site" evidence="16">
    <location>
        <position position="207"/>
    </location>
    <ligand>
        <name>Ca(2+)</name>
        <dbReference type="ChEBI" id="CHEBI:29108"/>
        <label>3</label>
    </ligand>
</feature>